<dbReference type="AlphaFoldDB" id="A0A0C9V7W9"/>
<reference evidence="1 2" key="1">
    <citation type="submission" date="2014-04" db="EMBL/GenBank/DDBJ databases">
        <title>Evolutionary Origins and Diversification of the Mycorrhizal Mutualists.</title>
        <authorList>
            <consortium name="DOE Joint Genome Institute"/>
            <consortium name="Mycorrhizal Genomics Consortium"/>
            <person name="Kohler A."/>
            <person name="Kuo A."/>
            <person name="Nagy L.G."/>
            <person name="Floudas D."/>
            <person name="Copeland A."/>
            <person name="Barry K.W."/>
            <person name="Cichocki N."/>
            <person name="Veneault-Fourrey C."/>
            <person name="LaButti K."/>
            <person name="Lindquist E.A."/>
            <person name="Lipzen A."/>
            <person name="Lundell T."/>
            <person name="Morin E."/>
            <person name="Murat C."/>
            <person name="Riley R."/>
            <person name="Ohm R."/>
            <person name="Sun H."/>
            <person name="Tunlid A."/>
            <person name="Henrissat B."/>
            <person name="Grigoriev I.V."/>
            <person name="Hibbett D.S."/>
            <person name="Martin F."/>
        </authorList>
    </citation>
    <scope>NUCLEOTIDE SEQUENCE [LARGE SCALE GENOMIC DNA]</scope>
    <source>
        <strain evidence="1 2">MD-312</strain>
    </source>
</reference>
<evidence type="ECO:0000313" key="2">
    <source>
        <dbReference type="Proteomes" id="UP000053820"/>
    </source>
</evidence>
<dbReference type="HOGENOM" id="CLU_1652377_0_0_1"/>
<gene>
    <name evidence="1" type="ORF">HYDPIDRAFT_115552</name>
</gene>
<accession>A0A0C9V7W9</accession>
<sequence>MPPLRKGTSRSPKTALFLSTEAPSYRSGRRRGPSRCVARWQPRYPCSNRELARTESYAQHKNVLFYNHAASAPGTRATTVLRACTCGTYHLLRSLTPEEDSKAELDGGAADAGGAVADATLLRVRVQVLRWNCDSNAGLASQSTVDEVSKSFDLFPVQLE</sequence>
<keyword evidence="2" id="KW-1185">Reference proteome</keyword>
<evidence type="ECO:0000313" key="1">
    <source>
        <dbReference type="EMBL" id="KIJ61739.1"/>
    </source>
</evidence>
<protein>
    <submittedName>
        <fullName evidence="1">Uncharacterized protein</fullName>
    </submittedName>
</protein>
<name>A0A0C9V7W9_9AGAM</name>
<dbReference type="EMBL" id="KN839860">
    <property type="protein sequence ID" value="KIJ61739.1"/>
    <property type="molecule type" value="Genomic_DNA"/>
</dbReference>
<organism evidence="1 2">
    <name type="scientific">Hydnomerulius pinastri MD-312</name>
    <dbReference type="NCBI Taxonomy" id="994086"/>
    <lineage>
        <taxon>Eukaryota</taxon>
        <taxon>Fungi</taxon>
        <taxon>Dikarya</taxon>
        <taxon>Basidiomycota</taxon>
        <taxon>Agaricomycotina</taxon>
        <taxon>Agaricomycetes</taxon>
        <taxon>Agaricomycetidae</taxon>
        <taxon>Boletales</taxon>
        <taxon>Boletales incertae sedis</taxon>
        <taxon>Leucogyrophana</taxon>
    </lineage>
</organism>
<proteinExistence type="predicted"/>
<dbReference type="Proteomes" id="UP000053820">
    <property type="component" value="Unassembled WGS sequence"/>
</dbReference>